<keyword evidence="1" id="KW-0732">Signal</keyword>
<protein>
    <recommendedName>
        <fullName evidence="4">EGF-like domain-containing protein</fullName>
    </recommendedName>
</protein>
<comment type="caution">
    <text evidence="2">The sequence shown here is derived from an EMBL/GenBank/DDBJ whole genome shotgun (WGS) entry which is preliminary data.</text>
</comment>
<feature type="chain" id="PRO_5034669808" description="EGF-like domain-containing protein" evidence="1">
    <location>
        <begin position="26"/>
        <end position="379"/>
    </location>
</feature>
<dbReference type="OrthoDB" id="6130531at2759"/>
<dbReference type="AlphaFoldDB" id="A0A8H4N931"/>
<dbReference type="Gene3D" id="2.60.120.260">
    <property type="entry name" value="Galactose-binding domain-like"/>
    <property type="match status" value="1"/>
</dbReference>
<dbReference type="InterPro" id="IPR023296">
    <property type="entry name" value="Glyco_hydro_beta-prop_sf"/>
</dbReference>
<dbReference type="Pfam" id="PF23106">
    <property type="entry name" value="EGF_Teneurin"/>
    <property type="match status" value="1"/>
</dbReference>
<evidence type="ECO:0000313" key="2">
    <source>
        <dbReference type="EMBL" id="KAF4313690.1"/>
    </source>
</evidence>
<dbReference type="EMBL" id="WWBZ02000001">
    <property type="protein sequence ID" value="KAF4313690.1"/>
    <property type="molecule type" value="Genomic_DNA"/>
</dbReference>
<dbReference type="CDD" id="cd08994">
    <property type="entry name" value="GH43_62_32_68_117_130-like"/>
    <property type="match status" value="1"/>
</dbReference>
<dbReference type="SUPFAM" id="SSF75005">
    <property type="entry name" value="Arabinanase/levansucrase/invertase"/>
    <property type="match status" value="1"/>
</dbReference>
<feature type="signal peptide" evidence="1">
    <location>
        <begin position="1"/>
        <end position="25"/>
    </location>
</feature>
<keyword evidence="3" id="KW-1185">Reference proteome</keyword>
<accession>A0A8H4N931</accession>
<name>A0A8H4N931_9PEZI</name>
<dbReference type="Proteomes" id="UP000572817">
    <property type="component" value="Unassembled WGS sequence"/>
</dbReference>
<evidence type="ECO:0008006" key="4">
    <source>
        <dbReference type="Google" id="ProtNLM"/>
    </source>
</evidence>
<evidence type="ECO:0000256" key="1">
    <source>
        <dbReference type="SAM" id="SignalP"/>
    </source>
</evidence>
<evidence type="ECO:0000313" key="3">
    <source>
        <dbReference type="Proteomes" id="UP000572817"/>
    </source>
</evidence>
<organism evidence="2 3">
    <name type="scientific">Botryosphaeria dothidea</name>
    <dbReference type="NCBI Taxonomy" id="55169"/>
    <lineage>
        <taxon>Eukaryota</taxon>
        <taxon>Fungi</taxon>
        <taxon>Dikarya</taxon>
        <taxon>Ascomycota</taxon>
        <taxon>Pezizomycotina</taxon>
        <taxon>Dothideomycetes</taxon>
        <taxon>Dothideomycetes incertae sedis</taxon>
        <taxon>Botryosphaeriales</taxon>
        <taxon>Botryosphaeriaceae</taxon>
        <taxon>Botryosphaeria</taxon>
    </lineage>
</organism>
<gene>
    <name evidence="2" type="ORF">GTA08_BOTSDO01148</name>
</gene>
<proteinExistence type="predicted"/>
<reference evidence="2" key="1">
    <citation type="submission" date="2020-04" db="EMBL/GenBank/DDBJ databases">
        <title>Genome Assembly and Annotation of Botryosphaeria dothidea sdau 11-99, a Latent Pathogen of Apple Fruit Ring Rot in China.</title>
        <authorList>
            <person name="Yu C."/>
            <person name="Diao Y."/>
            <person name="Lu Q."/>
            <person name="Zhao J."/>
            <person name="Cui S."/>
            <person name="Peng C."/>
            <person name="He B."/>
            <person name="Liu H."/>
        </authorList>
    </citation>
    <scope>NUCLEOTIDE SEQUENCE [LARGE SCALE GENOMIC DNA]</scope>
    <source>
        <strain evidence="2">Sdau11-99</strain>
    </source>
</reference>
<sequence length="379" mass="42305">MRLLFGITILAPLALILVVVKGCTTEDDCSLNGVCSDGSCICDPGWRSADCGELDLYPATKWTGYNHTNANASDAYEGGTKGNSSWGGQILQDREDPNKFHLITSQFAHGCGLSGWKPFSTIIRAESSAGPRGPYTWAQELFSSFYHNPTTFWSPADELYLLYFIGVDYQVPDSCGSRTIGPNNISFSASPDLKSWSARKQILTNATNPAPWPLYSQGNHTSAFALAVEDNLIYVAENFNASCERIFNPSGQPWSEDPFLWRDKHGHWHILVHYMIDIEERNEKGPNVGAHLYARNLTGPWTFNKQTLAYNTTVNYDDGTSTVLYRRERPKLYFDSNDPEMTPLYLLNGVQENNSGGRSYTLIQPIGSGAEAYEKRLEF</sequence>